<evidence type="ECO:0000313" key="6">
    <source>
        <dbReference type="Proteomes" id="UP000054632"/>
    </source>
</evidence>
<dbReference type="EMBL" id="JYDS01000014">
    <property type="protein sequence ID" value="KRZ32754.1"/>
    <property type="molecule type" value="Genomic_DNA"/>
</dbReference>
<evidence type="ECO:0000256" key="1">
    <source>
        <dbReference type="ARBA" id="ARBA00009143"/>
    </source>
</evidence>
<dbReference type="AlphaFoldDB" id="A0A0V1EV16"/>
<dbReference type="InterPro" id="IPR010516">
    <property type="entry name" value="SAP18"/>
</dbReference>
<keyword evidence="7" id="KW-1185">Reference proteome</keyword>
<evidence type="ECO:0000256" key="2">
    <source>
        <dbReference type="ARBA" id="ARBA00030511"/>
    </source>
</evidence>
<dbReference type="Gene3D" id="3.10.20.550">
    <property type="entry name" value="ASAP complex, SAP18 subunit"/>
    <property type="match status" value="1"/>
</dbReference>
<organism evidence="3 6">
    <name type="scientific">Trichinella pseudospiralis</name>
    <name type="common">Parasitic roundworm</name>
    <dbReference type="NCBI Taxonomy" id="6337"/>
    <lineage>
        <taxon>Eukaryota</taxon>
        <taxon>Metazoa</taxon>
        <taxon>Ecdysozoa</taxon>
        <taxon>Nematoda</taxon>
        <taxon>Enoplea</taxon>
        <taxon>Dorylaimia</taxon>
        <taxon>Trichinellida</taxon>
        <taxon>Trichinellidae</taxon>
        <taxon>Trichinella</taxon>
    </lineage>
</organism>
<dbReference type="Pfam" id="PF06487">
    <property type="entry name" value="SAP18"/>
    <property type="match status" value="1"/>
</dbReference>
<dbReference type="Proteomes" id="UP000054632">
    <property type="component" value="Unassembled WGS sequence"/>
</dbReference>
<evidence type="ECO:0000313" key="3">
    <source>
        <dbReference type="EMBL" id="KRY77559.1"/>
    </source>
</evidence>
<proteinExistence type="inferred from homology"/>
<feature type="non-terminal residue" evidence="3">
    <location>
        <position position="1"/>
    </location>
</feature>
<dbReference type="Proteomes" id="UP000054826">
    <property type="component" value="Unassembled WGS sequence"/>
</dbReference>
<dbReference type="InterPro" id="IPR042534">
    <property type="entry name" value="SAP18_sf"/>
</dbReference>
<dbReference type="Proteomes" id="UP000054805">
    <property type="component" value="Unassembled WGS sequence"/>
</dbReference>
<comment type="caution">
    <text evidence="3">The sequence shown here is derived from an EMBL/GenBank/DDBJ whole genome shotgun (WGS) entry which is preliminary data.</text>
</comment>
<name>A0A0V1EV16_TRIPS</name>
<dbReference type="GO" id="GO:0003714">
    <property type="term" value="F:transcription corepressor activity"/>
    <property type="evidence" value="ECO:0007669"/>
    <property type="project" value="TreeGrafter"/>
</dbReference>
<dbReference type="EMBL" id="JYDR01000006">
    <property type="protein sequence ID" value="KRY77559.1"/>
    <property type="molecule type" value="Genomic_DNA"/>
</dbReference>
<dbReference type="EMBL" id="JYDV01000008">
    <property type="protein sequence ID" value="KRZ43922.1"/>
    <property type="molecule type" value="Genomic_DNA"/>
</dbReference>
<protein>
    <recommendedName>
        <fullName evidence="2">18 kDa Sin3-associated polypeptide</fullName>
    </recommendedName>
</protein>
<dbReference type="GO" id="GO:0005634">
    <property type="term" value="C:nucleus"/>
    <property type="evidence" value="ECO:0007669"/>
    <property type="project" value="TreeGrafter"/>
</dbReference>
<evidence type="ECO:0000313" key="5">
    <source>
        <dbReference type="EMBL" id="KRZ43922.1"/>
    </source>
</evidence>
<dbReference type="PANTHER" id="PTHR13082">
    <property type="entry name" value="SAP18"/>
    <property type="match status" value="1"/>
</dbReference>
<evidence type="ECO:0000313" key="4">
    <source>
        <dbReference type="EMBL" id="KRZ32754.1"/>
    </source>
</evidence>
<sequence length="159" mass="18356">LYKMIANYPNTSDAASKIDTKLSDREKICPFLLRVFTAIGRHNYCRDYARNSLPSSEVQIYTWYLLKRDCTLGELSDLIREAIPETRQRGTRYDYAIAYPDYRGLMYRMRDIGSVTAGKPGEDDGKMLGDLEFEIGDYIDVAIYPPNYNRLPLSRNFAP</sequence>
<gene>
    <name evidence="3" type="primary">Bin1</name>
    <name evidence="3" type="ORF">T4A_9409</name>
    <name evidence="4" type="ORF">T4B_11327</name>
    <name evidence="5" type="ORF">T4C_5561</name>
</gene>
<comment type="similarity">
    <text evidence="1">Belongs to the SAP18 family.</text>
</comment>
<evidence type="ECO:0000313" key="7">
    <source>
        <dbReference type="Proteomes" id="UP000054805"/>
    </source>
</evidence>
<reference evidence="6 7" key="1">
    <citation type="submission" date="2015-01" db="EMBL/GenBank/DDBJ databases">
        <title>Evolution of Trichinella species and genotypes.</title>
        <authorList>
            <person name="Korhonen P.K."/>
            <person name="Edoardo P."/>
            <person name="Giuseppe L.R."/>
            <person name="Gasser R.B."/>
        </authorList>
    </citation>
    <scope>NUCLEOTIDE SEQUENCE [LARGE SCALE GENOMIC DNA]</scope>
    <source>
        <strain evidence="3">ISS13</strain>
        <strain evidence="5">ISS176</strain>
        <strain evidence="4">ISS588</strain>
    </source>
</reference>
<accession>A0A0V1EV16</accession>
<dbReference type="PANTHER" id="PTHR13082:SF0">
    <property type="entry name" value="HISTONE DEACETYLASE COMPLEX SUBUNIT SAP18"/>
    <property type="match status" value="1"/>
</dbReference>